<feature type="region of interest" description="Disordered" evidence="1">
    <location>
        <begin position="37"/>
        <end position="65"/>
    </location>
</feature>
<evidence type="ECO:0000313" key="2">
    <source>
        <dbReference type="EMBL" id="KIZ47361.1"/>
    </source>
</evidence>
<comment type="caution">
    <text evidence="2">The sequence shown here is derived from an EMBL/GenBank/DDBJ whole genome shotgun (WGS) entry which is preliminary data.</text>
</comment>
<proteinExistence type="predicted"/>
<dbReference type="AlphaFoldDB" id="A0A0D7F3E4"/>
<evidence type="ECO:0000256" key="1">
    <source>
        <dbReference type="SAM" id="MobiDB-lite"/>
    </source>
</evidence>
<feature type="compositionally biased region" description="Low complexity" evidence="1">
    <location>
        <begin position="39"/>
        <end position="55"/>
    </location>
</feature>
<dbReference type="Proteomes" id="UP000032515">
    <property type="component" value="Unassembled WGS sequence"/>
</dbReference>
<accession>A0A0D7F3E4</accession>
<dbReference type="RefSeq" id="WP_044406404.1">
    <property type="nucleotide sequence ID" value="NZ_JXXE01000088.1"/>
</dbReference>
<organism evidence="2 3">
    <name type="scientific">Rhodopseudomonas palustris</name>
    <dbReference type="NCBI Taxonomy" id="1076"/>
    <lineage>
        <taxon>Bacteria</taxon>
        <taxon>Pseudomonadati</taxon>
        <taxon>Pseudomonadota</taxon>
        <taxon>Alphaproteobacteria</taxon>
        <taxon>Hyphomicrobiales</taxon>
        <taxon>Nitrobacteraceae</taxon>
        <taxon>Rhodopseudomonas</taxon>
    </lineage>
</organism>
<sequence length="124" mass="13213">MSSDFNIRPAGAPVAIPVLKPAPEAVRTAVPTELPAPKSVAAAEASNRPAPAVPQSQPPPGDEVSHQIVIDRAAAEIVYRVVDNKTSQVVNQYPDASRLRARAYLRAQDNAKLDGQRIATDRQA</sequence>
<reference evidence="2 3" key="1">
    <citation type="submission" date="2014-11" db="EMBL/GenBank/DDBJ databases">
        <title>Genomics and ecophysiology of heterotrophic nitrogen fixing bacteria isolated from estuarine surface water.</title>
        <authorList>
            <person name="Bentzon-Tilia M."/>
            <person name="Severin I."/>
            <person name="Hansen L.H."/>
            <person name="Riemann L."/>
        </authorList>
    </citation>
    <scope>NUCLEOTIDE SEQUENCE [LARGE SCALE GENOMIC DNA]</scope>
    <source>
        <strain evidence="2 3">BAL398</strain>
    </source>
</reference>
<evidence type="ECO:0000313" key="3">
    <source>
        <dbReference type="Proteomes" id="UP000032515"/>
    </source>
</evidence>
<protein>
    <submittedName>
        <fullName evidence="2">Uncharacterized protein</fullName>
    </submittedName>
</protein>
<dbReference type="SUPFAM" id="SSF160214">
    <property type="entry name" value="FlaG-like"/>
    <property type="match status" value="1"/>
</dbReference>
<dbReference type="EMBL" id="JXXE01000088">
    <property type="protein sequence ID" value="KIZ47361.1"/>
    <property type="molecule type" value="Genomic_DNA"/>
</dbReference>
<name>A0A0D7F3E4_RHOPL</name>
<dbReference type="InterPro" id="IPR035924">
    <property type="entry name" value="FlaG-like_sf"/>
</dbReference>
<dbReference type="OrthoDB" id="8457098at2"/>
<dbReference type="PATRIC" id="fig|1076.23.peg.39"/>
<gene>
    <name evidence="2" type="ORF">OO17_04790</name>
</gene>